<dbReference type="OrthoDB" id="9759185at2"/>
<evidence type="ECO:0000256" key="1">
    <source>
        <dbReference type="ARBA" id="ARBA00004651"/>
    </source>
</evidence>
<dbReference type="PROSITE" id="PS00994">
    <property type="entry name" value="FHIPEP"/>
    <property type="match status" value="1"/>
</dbReference>
<dbReference type="Gene3D" id="3.40.30.60">
    <property type="entry name" value="FHIPEP family, domain 1"/>
    <property type="match status" value="1"/>
</dbReference>
<dbReference type="InterPro" id="IPR006301">
    <property type="entry name" value="FlhA"/>
</dbReference>
<keyword evidence="8" id="KW-0966">Cell projection</keyword>
<dbReference type="PANTHER" id="PTHR30161:SF1">
    <property type="entry name" value="FLAGELLAR BIOSYNTHESIS PROTEIN FLHA-RELATED"/>
    <property type="match status" value="1"/>
</dbReference>
<feature type="transmembrane region" description="Helical" evidence="7">
    <location>
        <begin position="245"/>
        <end position="271"/>
    </location>
</feature>
<dbReference type="PRINTS" id="PR00949">
    <property type="entry name" value="TYPE3IMAPROT"/>
</dbReference>
<keyword evidence="8" id="KW-0969">Cilium</keyword>
<dbReference type="InterPro" id="IPR042196">
    <property type="entry name" value="FHIPEP_4"/>
</dbReference>
<feature type="transmembrane region" description="Helical" evidence="7">
    <location>
        <begin position="120"/>
        <end position="143"/>
    </location>
</feature>
<keyword evidence="6 7" id="KW-0472">Membrane</keyword>
<dbReference type="STRING" id="1860122.A9404_03820"/>
<dbReference type="InterPro" id="IPR025505">
    <property type="entry name" value="FHIPEP_CS"/>
</dbReference>
<keyword evidence="3 7" id="KW-1003">Cell membrane</keyword>
<evidence type="ECO:0000256" key="7">
    <source>
        <dbReference type="RuleBase" id="RU364093"/>
    </source>
</evidence>
<keyword evidence="9" id="KW-1185">Reference proteome</keyword>
<dbReference type="NCBIfam" id="TIGR01398">
    <property type="entry name" value="FlhA"/>
    <property type="match status" value="1"/>
</dbReference>
<feature type="transmembrane region" description="Helical" evidence="7">
    <location>
        <begin position="25"/>
        <end position="43"/>
    </location>
</feature>
<keyword evidence="7" id="KW-0653">Protein transport</keyword>
<dbReference type="InterPro" id="IPR042193">
    <property type="entry name" value="FHIPEP_3"/>
</dbReference>
<keyword evidence="5 7" id="KW-1133">Transmembrane helix</keyword>
<dbReference type="EMBL" id="CP016027">
    <property type="protein sequence ID" value="ANJ66621.1"/>
    <property type="molecule type" value="Genomic_DNA"/>
</dbReference>
<evidence type="ECO:0000256" key="3">
    <source>
        <dbReference type="ARBA" id="ARBA00022475"/>
    </source>
</evidence>
<accession>A0A191ZFG6</accession>
<dbReference type="RefSeq" id="WP_066098826.1">
    <property type="nucleotide sequence ID" value="NZ_CP016027.1"/>
</dbReference>
<evidence type="ECO:0000256" key="2">
    <source>
        <dbReference type="ARBA" id="ARBA00008835"/>
    </source>
</evidence>
<comment type="subcellular location">
    <subcellularLocation>
        <location evidence="1 7">Cell membrane</location>
        <topology evidence="1 7">Multi-pass membrane protein</topology>
    </subcellularLocation>
</comment>
<dbReference type="Gene3D" id="1.10.8.540">
    <property type="entry name" value="FHIPEP family, domain 3"/>
    <property type="match status" value="1"/>
</dbReference>
<dbReference type="InterPro" id="IPR042194">
    <property type="entry name" value="FHIPEP_1"/>
</dbReference>
<keyword evidence="8" id="KW-0282">Flagellum</keyword>
<dbReference type="KEGG" id="haz:A9404_03820"/>
<dbReference type="GO" id="GO:0009306">
    <property type="term" value="P:protein secretion"/>
    <property type="evidence" value="ECO:0007669"/>
    <property type="project" value="InterPro"/>
</dbReference>
<dbReference type="InterPro" id="IPR001712">
    <property type="entry name" value="T3SS_FHIPEP"/>
</dbReference>
<evidence type="ECO:0000256" key="4">
    <source>
        <dbReference type="ARBA" id="ARBA00022692"/>
    </source>
</evidence>
<dbReference type="Gene3D" id="3.40.50.12790">
    <property type="entry name" value="FHIPEP family, domain 4"/>
    <property type="match status" value="1"/>
</dbReference>
<feature type="transmembrane region" description="Helical" evidence="7">
    <location>
        <begin position="292"/>
        <end position="308"/>
    </location>
</feature>
<feature type="transmembrane region" description="Helical" evidence="7">
    <location>
        <begin position="80"/>
        <end position="100"/>
    </location>
</feature>
<comment type="similarity">
    <text evidence="2 7">Belongs to the FHIPEP (flagella/HR/invasion proteins export pore) family.</text>
</comment>
<organism evidence="8 9">
    <name type="scientific">Halothiobacillus diazotrophicus</name>
    <dbReference type="NCBI Taxonomy" id="1860122"/>
    <lineage>
        <taxon>Bacteria</taxon>
        <taxon>Pseudomonadati</taxon>
        <taxon>Pseudomonadota</taxon>
        <taxon>Gammaproteobacteria</taxon>
        <taxon>Chromatiales</taxon>
        <taxon>Halothiobacillaceae</taxon>
        <taxon>Halothiobacillus</taxon>
    </lineage>
</organism>
<feature type="transmembrane region" description="Helical" evidence="7">
    <location>
        <begin position="49"/>
        <end position="68"/>
    </location>
</feature>
<sequence length="709" mass="76281">MKAFLDTLDWRGIGKGVRAYRGQGIGPPLIIVMLLAMVIVPLPPLALDVLFTFNITLSLVILMVTIYVMRPLDFAVFPTVILMATLLRLALNVASTRVVLLHGQEGPGAAGHVINSFGEFVIGGNYAVGIVVFMILMLINFVVVTKGAGRVSEVSARFTLDALPGKQMAIDADLNAGIINQEQAKLRREEVAAEADFYGSMDGASKFVRGDAVAGILIVLINVLGGLLIGVLQHGLPFGQAAQTYVLLTIGDGLVATIPSLLISTATAIIVTRVASSQDMGKQVQTQMFSDPRVLGVAAGLMAGLGVVPGMPNVAFLTLAALAGAGAYLIARKNQEQVQAAEQAEQAPADKKPELKELTWDDVPPVDVIGLEVGYGLIPLVDRNQGGQLMPRIKGVRKKISQDLGFLVSPVHIRDNLDLKPGEYRISLNGVPMGMADIFADRDMAINPGQVSGPLQGVKTKDPAFGLEAYWIERNTREHAQALGYTVVDPATVIATHLSQILTENAADLFGYEEAQQLLDTLKEGAPKLVEDLVPKTLAMSVIVQVLRNLLEERLPIRDIRTIAETLARHGQHTQDVNQLTEVVRIALGRMIVQHINGLTPSLPVITLDPQLEQLLLGSTQRGAEAGQSTPGIEPGLAERLHQSLRDAAEKQEQAGLPAILLVAPQIRSWLARMVRYSIRQLHVLSYNEVPDNKDIKVVASVGNQRSMA</sequence>
<evidence type="ECO:0000313" key="9">
    <source>
        <dbReference type="Proteomes" id="UP000078596"/>
    </source>
</evidence>
<gene>
    <name evidence="7" type="primary">flhA</name>
    <name evidence="8" type="ORF">A9404_03820</name>
</gene>
<keyword evidence="4 7" id="KW-0812">Transmembrane</keyword>
<proteinExistence type="inferred from homology"/>
<evidence type="ECO:0000256" key="5">
    <source>
        <dbReference type="ARBA" id="ARBA00022989"/>
    </source>
</evidence>
<dbReference type="Proteomes" id="UP000078596">
    <property type="component" value="Chromosome"/>
</dbReference>
<reference evidence="8 9" key="1">
    <citation type="submission" date="2016-06" db="EMBL/GenBank/DDBJ databases">
        <title>Insight into the functional genes involving in sulfur oxidation in Pearl River water.</title>
        <authorList>
            <person name="Luo J."/>
            <person name="Tan X."/>
            <person name="Lin W."/>
        </authorList>
    </citation>
    <scope>NUCLEOTIDE SEQUENCE [LARGE SCALE GENOMIC DNA]</scope>
    <source>
        <strain evidence="8 9">LS2</strain>
    </source>
</reference>
<feature type="transmembrane region" description="Helical" evidence="7">
    <location>
        <begin position="212"/>
        <end position="233"/>
    </location>
</feature>
<name>A0A191ZFG6_9GAMM</name>
<evidence type="ECO:0000256" key="6">
    <source>
        <dbReference type="ARBA" id="ARBA00023136"/>
    </source>
</evidence>
<dbReference type="Pfam" id="PF00771">
    <property type="entry name" value="FHIPEP"/>
    <property type="match status" value="1"/>
</dbReference>
<dbReference type="AlphaFoldDB" id="A0A191ZFG6"/>
<dbReference type="GO" id="GO:0005886">
    <property type="term" value="C:plasma membrane"/>
    <property type="evidence" value="ECO:0007669"/>
    <property type="project" value="UniProtKB-SubCell"/>
</dbReference>
<keyword evidence="7" id="KW-1005">Bacterial flagellum biogenesis</keyword>
<comment type="function">
    <text evidence="7">Required for formation of the rod structure of the flagellar apparatus. Together with FliI and FliH, may constitute the export apparatus of flagellin.</text>
</comment>
<evidence type="ECO:0000313" key="8">
    <source>
        <dbReference type="EMBL" id="ANJ66621.1"/>
    </source>
</evidence>
<keyword evidence="7" id="KW-1006">Bacterial flagellum protein export</keyword>
<keyword evidence="7" id="KW-0813">Transport</keyword>
<protein>
    <recommendedName>
        <fullName evidence="7">Flagellar biosynthesis protein FlhA</fullName>
    </recommendedName>
</protein>
<dbReference type="PANTHER" id="PTHR30161">
    <property type="entry name" value="FLAGELLAR EXPORT PROTEIN, MEMBRANE FLHA SUBUNIT-RELATED"/>
    <property type="match status" value="1"/>
</dbReference>
<dbReference type="PIRSF" id="PIRSF005419">
    <property type="entry name" value="FlhA"/>
    <property type="match status" value="1"/>
</dbReference>
<dbReference type="GO" id="GO:0044780">
    <property type="term" value="P:bacterial-type flagellum assembly"/>
    <property type="evidence" value="ECO:0007669"/>
    <property type="project" value="InterPro"/>
</dbReference>